<dbReference type="GO" id="GO:0000978">
    <property type="term" value="F:RNA polymerase II cis-regulatory region sequence-specific DNA binding"/>
    <property type="evidence" value="ECO:0007669"/>
    <property type="project" value="TreeGrafter"/>
</dbReference>
<dbReference type="AlphaFoldDB" id="A0A091GVM4"/>
<dbReference type="InterPro" id="IPR039583">
    <property type="entry name" value="TCFL5/SOLH1/2"/>
</dbReference>
<proteinExistence type="predicted"/>
<keyword evidence="7" id="KW-0804">Transcription</keyword>
<dbReference type="PROSITE" id="PS50888">
    <property type="entry name" value="BHLH"/>
    <property type="match status" value="1"/>
</dbReference>
<keyword evidence="6" id="KW-0238">DNA-binding</keyword>
<gene>
    <name evidence="11" type="ORF">N320_02410</name>
</gene>
<dbReference type="InterPro" id="IPR036638">
    <property type="entry name" value="HLH_DNA-bd_sf"/>
</dbReference>
<keyword evidence="2" id="KW-0217">Developmental protein</keyword>
<keyword evidence="12" id="KW-1185">Reference proteome</keyword>
<reference evidence="11 12" key="1">
    <citation type="submission" date="2014-04" db="EMBL/GenBank/DDBJ databases">
        <title>Genome evolution of avian class.</title>
        <authorList>
            <person name="Zhang G."/>
            <person name="Li C."/>
        </authorList>
    </citation>
    <scope>NUCLEOTIDE SEQUENCE [LARGE SCALE GENOMIC DNA]</scope>
    <source>
        <strain evidence="11">BGI_N320</strain>
    </source>
</reference>
<feature type="non-terminal residue" evidence="11">
    <location>
        <position position="1"/>
    </location>
</feature>
<keyword evidence="8" id="KW-0539">Nucleus</keyword>
<feature type="compositionally biased region" description="Polar residues" evidence="9">
    <location>
        <begin position="367"/>
        <end position="379"/>
    </location>
</feature>
<protein>
    <submittedName>
        <fullName evidence="11">Transcription factor-like 5 protein</fullName>
    </submittedName>
</protein>
<dbReference type="FunFam" id="4.10.280.10:FF:000057">
    <property type="entry name" value="transcription factor-like 5 protein-like"/>
    <property type="match status" value="1"/>
</dbReference>
<evidence type="ECO:0000256" key="9">
    <source>
        <dbReference type="SAM" id="MobiDB-lite"/>
    </source>
</evidence>
<dbReference type="GO" id="GO:0046983">
    <property type="term" value="F:protein dimerization activity"/>
    <property type="evidence" value="ECO:0007669"/>
    <property type="project" value="InterPro"/>
</dbReference>
<sequence>PAPVAVGPGGPSDVSFGEQNLSFATTDGSLVELMEVEYTQLQHVLYSHVEAQASGGEVEARLSSFALPDTGQEECSSSSSGNQLVYPVICQSGLPPDSSLRSSNPCLGYADVQELRMMLLSECNLPLNQTERTPNSGSVDVPGHGLIKVEHGEDKENILVENSGLAPEPRPKSAVRVRLEDRFNSIPTENPRCQDPQESGVTRNNLVTLVRQPSELVGVPFHQQENKCAAVGKTKSAPAVSSLQFSYPVFAMNACSAGTAPAQTSGKPCTVLEAARHQDLGIPKTLAFCYQEVDSTKQTGAAMNTALPEELWIKMGEDSLSKQAITRRSCSQISPLDLNSDRKPLGELQNLRADSQSGASAPGPWQAAQTSSGVQVQGGTQDGMAQRRERHNRLERDRRRRIRLCCDELNLLVPFCTVDTDKATTLQWTTAFLKYIQERHGDSLKQEFETVFCGKTGRRLKVASSDSFVTCPVQENTHGYGEQV</sequence>
<feature type="domain" description="BHLH" evidence="10">
    <location>
        <begin position="386"/>
        <end position="436"/>
    </location>
</feature>
<evidence type="ECO:0000256" key="7">
    <source>
        <dbReference type="ARBA" id="ARBA00023163"/>
    </source>
</evidence>
<dbReference type="GO" id="GO:0000981">
    <property type="term" value="F:DNA-binding transcription factor activity, RNA polymerase II-specific"/>
    <property type="evidence" value="ECO:0007669"/>
    <property type="project" value="TreeGrafter"/>
</dbReference>
<name>A0A091GVM4_BUCRH</name>
<evidence type="ECO:0000256" key="5">
    <source>
        <dbReference type="ARBA" id="ARBA00023015"/>
    </source>
</evidence>
<keyword evidence="5" id="KW-0805">Transcription regulation</keyword>
<evidence type="ECO:0000256" key="2">
    <source>
        <dbReference type="ARBA" id="ARBA00022473"/>
    </source>
</evidence>
<dbReference type="PANTHER" id="PTHR15402">
    <property type="entry name" value="TRANSCRIPTION FACTOR-LIKE 5 PROTEIN"/>
    <property type="match status" value="1"/>
</dbReference>
<evidence type="ECO:0000313" key="12">
    <source>
        <dbReference type="Proteomes" id="UP000054064"/>
    </source>
</evidence>
<organism evidence="11 12">
    <name type="scientific">Buceros rhinoceros silvestris</name>
    <dbReference type="NCBI Taxonomy" id="175836"/>
    <lineage>
        <taxon>Eukaryota</taxon>
        <taxon>Metazoa</taxon>
        <taxon>Chordata</taxon>
        <taxon>Craniata</taxon>
        <taxon>Vertebrata</taxon>
        <taxon>Euteleostomi</taxon>
        <taxon>Archelosauria</taxon>
        <taxon>Archosauria</taxon>
        <taxon>Dinosauria</taxon>
        <taxon>Saurischia</taxon>
        <taxon>Theropoda</taxon>
        <taxon>Coelurosauria</taxon>
        <taxon>Aves</taxon>
        <taxon>Neognathae</taxon>
        <taxon>Neoaves</taxon>
        <taxon>Telluraves</taxon>
        <taxon>Coraciimorphae</taxon>
        <taxon>Bucerotiformes</taxon>
        <taxon>Bucerotidae</taxon>
        <taxon>Buceros</taxon>
    </lineage>
</organism>
<evidence type="ECO:0000256" key="1">
    <source>
        <dbReference type="ARBA" id="ARBA00004123"/>
    </source>
</evidence>
<evidence type="ECO:0000256" key="8">
    <source>
        <dbReference type="ARBA" id="ARBA00023242"/>
    </source>
</evidence>
<evidence type="ECO:0000313" key="11">
    <source>
        <dbReference type="EMBL" id="KFO87234.1"/>
    </source>
</evidence>
<evidence type="ECO:0000256" key="3">
    <source>
        <dbReference type="ARBA" id="ARBA00022782"/>
    </source>
</evidence>
<dbReference type="GO" id="GO:0007283">
    <property type="term" value="P:spermatogenesis"/>
    <property type="evidence" value="ECO:0007669"/>
    <property type="project" value="UniProtKB-KW"/>
</dbReference>
<dbReference type="GO" id="GO:0005634">
    <property type="term" value="C:nucleus"/>
    <property type="evidence" value="ECO:0007669"/>
    <property type="project" value="UniProtKB-SubCell"/>
</dbReference>
<dbReference type="Gene3D" id="4.10.280.10">
    <property type="entry name" value="Helix-loop-helix DNA-binding domain"/>
    <property type="match status" value="1"/>
</dbReference>
<dbReference type="GO" id="GO:0030154">
    <property type="term" value="P:cell differentiation"/>
    <property type="evidence" value="ECO:0007669"/>
    <property type="project" value="UniProtKB-KW"/>
</dbReference>
<dbReference type="Proteomes" id="UP000054064">
    <property type="component" value="Unassembled WGS sequence"/>
</dbReference>
<feature type="region of interest" description="Disordered" evidence="9">
    <location>
        <begin position="353"/>
        <end position="394"/>
    </location>
</feature>
<keyword evidence="3" id="KW-0221">Differentiation</keyword>
<dbReference type="SUPFAM" id="SSF47459">
    <property type="entry name" value="HLH, helix-loop-helix DNA-binding domain"/>
    <property type="match status" value="1"/>
</dbReference>
<evidence type="ECO:0000256" key="6">
    <source>
        <dbReference type="ARBA" id="ARBA00023125"/>
    </source>
</evidence>
<dbReference type="Pfam" id="PF00010">
    <property type="entry name" value="HLH"/>
    <property type="match status" value="1"/>
</dbReference>
<feature type="non-terminal residue" evidence="11">
    <location>
        <position position="484"/>
    </location>
</feature>
<accession>A0A091GVM4</accession>
<dbReference type="SMART" id="SM00353">
    <property type="entry name" value="HLH"/>
    <property type="match status" value="1"/>
</dbReference>
<dbReference type="EMBL" id="KL513462">
    <property type="protein sequence ID" value="KFO87234.1"/>
    <property type="molecule type" value="Genomic_DNA"/>
</dbReference>
<dbReference type="PANTHER" id="PTHR15402:SF2">
    <property type="entry name" value="TRANSCRIPTION FACTOR LIKE 5"/>
    <property type="match status" value="1"/>
</dbReference>
<evidence type="ECO:0000259" key="10">
    <source>
        <dbReference type="PROSITE" id="PS50888"/>
    </source>
</evidence>
<keyword evidence="4" id="KW-0744">Spermatogenesis</keyword>
<evidence type="ECO:0000256" key="4">
    <source>
        <dbReference type="ARBA" id="ARBA00022871"/>
    </source>
</evidence>
<comment type="subcellular location">
    <subcellularLocation>
        <location evidence="1">Nucleus</location>
    </subcellularLocation>
</comment>
<dbReference type="InterPro" id="IPR011598">
    <property type="entry name" value="bHLH_dom"/>
</dbReference>